<keyword evidence="10" id="KW-1185">Reference proteome</keyword>
<reference evidence="9 10" key="1">
    <citation type="submission" date="2016-11" db="EMBL/GenBank/DDBJ databases">
        <authorList>
            <person name="Varghese N."/>
            <person name="Submissions S."/>
        </authorList>
    </citation>
    <scope>NUCLEOTIDE SEQUENCE [LARGE SCALE GENOMIC DNA]</scope>
    <source>
        <strain evidence="9 10">DSM 21988</strain>
    </source>
</reference>
<accession>A0ABY1IMA0</accession>
<name>A0ABY1IMA0_9HYPH</name>
<protein>
    <submittedName>
        <fullName evidence="9">Cytochrome c-type biogenesis protein</fullName>
    </submittedName>
</protein>
<feature type="transmembrane region" description="Helical" evidence="7">
    <location>
        <begin position="120"/>
        <end position="140"/>
    </location>
</feature>
<comment type="subcellular location">
    <subcellularLocation>
        <location evidence="1">Membrane</location>
        <topology evidence="1">Multi-pass membrane protein</topology>
    </subcellularLocation>
</comment>
<dbReference type="InterPro" id="IPR003834">
    <property type="entry name" value="Cyt_c_assmbl_TM_dom"/>
</dbReference>
<evidence type="ECO:0000256" key="3">
    <source>
        <dbReference type="ARBA" id="ARBA00022692"/>
    </source>
</evidence>
<dbReference type="Proteomes" id="UP000184290">
    <property type="component" value="Unassembled WGS sequence"/>
</dbReference>
<feature type="transmembrane region" description="Helical" evidence="7">
    <location>
        <begin position="161"/>
        <end position="190"/>
    </location>
</feature>
<organism evidence="9 10">
    <name type="scientific">Aureimonas altamirensis DSM 21988</name>
    <dbReference type="NCBI Taxonomy" id="1121026"/>
    <lineage>
        <taxon>Bacteria</taxon>
        <taxon>Pseudomonadati</taxon>
        <taxon>Pseudomonadota</taxon>
        <taxon>Alphaproteobacteria</taxon>
        <taxon>Hyphomicrobiales</taxon>
        <taxon>Aurantimonadaceae</taxon>
        <taxon>Aureimonas</taxon>
    </lineage>
</organism>
<dbReference type="InterPro" id="IPR051790">
    <property type="entry name" value="Cytochrome_c-biogenesis_DsbD"/>
</dbReference>
<feature type="transmembrane region" description="Helical" evidence="7">
    <location>
        <begin position="244"/>
        <end position="265"/>
    </location>
</feature>
<evidence type="ECO:0000259" key="8">
    <source>
        <dbReference type="Pfam" id="PF02683"/>
    </source>
</evidence>
<dbReference type="PANTHER" id="PTHR31272">
    <property type="entry name" value="CYTOCHROME C-TYPE BIOGENESIS PROTEIN HI_1454-RELATED"/>
    <property type="match status" value="1"/>
</dbReference>
<evidence type="ECO:0000256" key="7">
    <source>
        <dbReference type="SAM" id="Phobius"/>
    </source>
</evidence>
<keyword evidence="5 7" id="KW-1133">Transmembrane helix</keyword>
<evidence type="ECO:0000313" key="9">
    <source>
        <dbReference type="EMBL" id="SHJ44231.1"/>
    </source>
</evidence>
<evidence type="ECO:0000256" key="5">
    <source>
        <dbReference type="ARBA" id="ARBA00022989"/>
    </source>
</evidence>
<feature type="transmembrane region" description="Helical" evidence="7">
    <location>
        <begin position="39"/>
        <end position="64"/>
    </location>
</feature>
<evidence type="ECO:0000256" key="1">
    <source>
        <dbReference type="ARBA" id="ARBA00004141"/>
    </source>
</evidence>
<dbReference type="EMBL" id="FQZC01000003">
    <property type="protein sequence ID" value="SHJ44231.1"/>
    <property type="molecule type" value="Genomic_DNA"/>
</dbReference>
<feature type="transmembrane region" description="Helical" evidence="7">
    <location>
        <begin position="202"/>
        <end position="224"/>
    </location>
</feature>
<feature type="transmembrane region" description="Helical" evidence="7">
    <location>
        <begin position="85"/>
        <end position="108"/>
    </location>
</feature>
<keyword evidence="6 7" id="KW-0472">Membrane</keyword>
<keyword evidence="4" id="KW-0201">Cytochrome c-type biogenesis</keyword>
<keyword evidence="3 7" id="KW-0812">Transmembrane</keyword>
<gene>
    <name evidence="9" type="ORF">SAMN02745911_2497</name>
</gene>
<evidence type="ECO:0000313" key="10">
    <source>
        <dbReference type="Proteomes" id="UP000184290"/>
    </source>
</evidence>
<comment type="caution">
    <text evidence="9">The sequence shown here is derived from an EMBL/GenBank/DDBJ whole genome shotgun (WGS) entry which is preliminary data.</text>
</comment>
<evidence type="ECO:0000256" key="6">
    <source>
        <dbReference type="ARBA" id="ARBA00023136"/>
    </source>
</evidence>
<proteinExistence type="inferred from homology"/>
<evidence type="ECO:0000256" key="2">
    <source>
        <dbReference type="ARBA" id="ARBA00006143"/>
    </source>
</evidence>
<dbReference type="PANTHER" id="PTHR31272:SF4">
    <property type="entry name" value="CYTOCHROME C-TYPE BIOGENESIS PROTEIN HI_1454-RELATED"/>
    <property type="match status" value="1"/>
</dbReference>
<sequence length="275" mass="28765">MPSLPCLQTGLRGAGRRDKNASYSKEDGVPMLELSYPTAVLAGALSFLSPCVLPLVPPYLCYMAGVSADDLRAGHTAAPRVQGRVVASAVVFVLGFSSVFIALGAGASSIGQILRQNLDWLGVLAGVAIIAMGLNFLGVFRLSFLSREMRVAAPDKPRSFWGAYLMGLAFAFGWTPCIGPVLGAILGLAGAQQTVGQGAVLLGFYSAGLGIPFILAAAFSGVFLRGLGRFRAYYGTVEKAMGGLLVVTGILFLTGGMQTMAFWLLETFPALQMIG</sequence>
<feature type="domain" description="Cytochrome C biogenesis protein transmembrane" evidence="8">
    <location>
        <begin position="38"/>
        <end position="250"/>
    </location>
</feature>
<evidence type="ECO:0000256" key="4">
    <source>
        <dbReference type="ARBA" id="ARBA00022748"/>
    </source>
</evidence>
<comment type="similarity">
    <text evidence="2">Belongs to the DsbD family.</text>
</comment>
<dbReference type="Pfam" id="PF02683">
    <property type="entry name" value="DsbD_TM"/>
    <property type="match status" value="1"/>
</dbReference>